<dbReference type="Pfam" id="PF02518">
    <property type="entry name" value="HATPase_c"/>
    <property type="match status" value="1"/>
</dbReference>
<dbReference type="SMART" id="SM00387">
    <property type="entry name" value="HATPase_c"/>
    <property type="match status" value="1"/>
</dbReference>
<keyword evidence="6 11" id="KW-0812">Transmembrane</keyword>
<dbReference type="PROSITE" id="PS50109">
    <property type="entry name" value="HIS_KIN"/>
    <property type="match status" value="1"/>
</dbReference>
<dbReference type="PROSITE" id="PS50885">
    <property type="entry name" value="HAMP"/>
    <property type="match status" value="1"/>
</dbReference>
<evidence type="ECO:0000313" key="15">
    <source>
        <dbReference type="Proteomes" id="UP001500483"/>
    </source>
</evidence>
<feature type="transmembrane region" description="Helical" evidence="11">
    <location>
        <begin position="163"/>
        <end position="183"/>
    </location>
</feature>
<comment type="catalytic activity">
    <reaction evidence="1">
        <text>ATP + protein L-histidine = ADP + protein N-phospho-L-histidine.</text>
        <dbReference type="EC" id="2.7.13.3"/>
    </reaction>
</comment>
<dbReference type="InterPro" id="IPR003661">
    <property type="entry name" value="HisK_dim/P_dom"/>
</dbReference>
<evidence type="ECO:0000256" key="7">
    <source>
        <dbReference type="ARBA" id="ARBA00022777"/>
    </source>
</evidence>
<evidence type="ECO:0000256" key="6">
    <source>
        <dbReference type="ARBA" id="ARBA00022692"/>
    </source>
</evidence>
<evidence type="ECO:0000256" key="10">
    <source>
        <dbReference type="ARBA" id="ARBA00023136"/>
    </source>
</evidence>
<keyword evidence="15" id="KW-1185">Reference proteome</keyword>
<dbReference type="InterPro" id="IPR036890">
    <property type="entry name" value="HATPase_C_sf"/>
</dbReference>
<feature type="domain" description="Histidine kinase" evidence="12">
    <location>
        <begin position="242"/>
        <end position="453"/>
    </location>
</feature>
<reference evidence="15" key="1">
    <citation type="journal article" date="2019" name="Int. J. Syst. Evol. Microbiol.">
        <title>The Global Catalogue of Microorganisms (GCM) 10K type strain sequencing project: providing services to taxonomists for standard genome sequencing and annotation.</title>
        <authorList>
            <consortium name="The Broad Institute Genomics Platform"/>
            <consortium name="The Broad Institute Genome Sequencing Center for Infectious Disease"/>
            <person name="Wu L."/>
            <person name="Ma J."/>
        </authorList>
    </citation>
    <scope>NUCLEOTIDE SEQUENCE [LARGE SCALE GENOMIC DNA]</scope>
    <source>
        <strain evidence="15">JCM 9687</strain>
    </source>
</reference>
<dbReference type="Pfam" id="PF00512">
    <property type="entry name" value="HisKA"/>
    <property type="match status" value="1"/>
</dbReference>
<name>A0ABP6S1V6_9PSEU</name>
<dbReference type="Pfam" id="PF00672">
    <property type="entry name" value="HAMP"/>
    <property type="match status" value="1"/>
</dbReference>
<keyword evidence="4" id="KW-0597">Phosphoprotein</keyword>
<dbReference type="SUPFAM" id="SSF55874">
    <property type="entry name" value="ATPase domain of HSP90 chaperone/DNA topoisomerase II/histidine kinase"/>
    <property type="match status" value="1"/>
</dbReference>
<dbReference type="InterPro" id="IPR004358">
    <property type="entry name" value="Sig_transdc_His_kin-like_C"/>
</dbReference>
<dbReference type="CDD" id="cd06225">
    <property type="entry name" value="HAMP"/>
    <property type="match status" value="1"/>
</dbReference>
<evidence type="ECO:0000256" key="8">
    <source>
        <dbReference type="ARBA" id="ARBA00022989"/>
    </source>
</evidence>
<keyword evidence="9" id="KW-0902">Two-component regulatory system</keyword>
<comment type="caution">
    <text evidence="14">The sequence shown here is derived from an EMBL/GenBank/DDBJ whole genome shotgun (WGS) entry which is preliminary data.</text>
</comment>
<evidence type="ECO:0000313" key="14">
    <source>
        <dbReference type="EMBL" id="GAA3365875.1"/>
    </source>
</evidence>
<feature type="domain" description="HAMP" evidence="13">
    <location>
        <begin position="184"/>
        <end position="234"/>
    </location>
</feature>
<keyword evidence="10 11" id="KW-0472">Membrane</keyword>
<evidence type="ECO:0000259" key="12">
    <source>
        <dbReference type="PROSITE" id="PS50109"/>
    </source>
</evidence>
<dbReference type="GO" id="GO:0005524">
    <property type="term" value="F:ATP binding"/>
    <property type="evidence" value="ECO:0007669"/>
    <property type="project" value="UniProtKB-KW"/>
</dbReference>
<dbReference type="EMBL" id="BAAAYK010000038">
    <property type="protein sequence ID" value="GAA3365875.1"/>
    <property type="molecule type" value="Genomic_DNA"/>
</dbReference>
<dbReference type="PANTHER" id="PTHR45436">
    <property type="entry name" value="SENSOR HISTIDINE KINASE YKOH"/>
    <property type="match status" value="1"/>
</dbReference>
<dbReference type="InterPro" id="IPR005467">
    <property type="entry name" value="His_kinase_dom"/>
</dbReference>
<dbReference type="PANTHER" id="PTHR45436:SF5">
    <property type="entry name" value="SENSOR HISTIDINE KINASE TRCS"/>
    <property type="match status" value="1"/>
</dbReference>
<dbReference type="SUPFAM" id="SSF47384">
    <property type="entry name" value="Homodimeric domain of signal transducing histidine kinase"/>
    <property type="match status" value="1"/>
</dbReference>
<keyword evidence="14" id="KW-0547">Nucleotide-binding</keyword>
<evidence type="ECO:0000256" key="3">
    <source>
        <dbReference type="ARBA" id="ARBA00012438"/>
    </source>
</evidence>
<dbReference type="EC" id="2.7.13.3" evidence="3"/>
<dbReference type="RefSeq" id="WP_224966084.1">
    <property type="nucleotide sequence ID" value="NZ_BAAAYK010000038.1"/>
</dbReference>
<dbReference type="InterPro" id="IPR003660">
    <property type="entry name" value="HAMP_dom"/>
</dbReference>
<gene>
    <name evidence="14" type="ORF">GCM10020366_67510</name>
</gene>
<proteinExistence type="predicted"/>
<evidence type="ECO:0000256" key="5">
    <source>
        <dbReference type="ARBA" id="ARBA00022679"/>
    </source>
</evidence>
<evidence type="ECO:0000256" key="11">
    <source>
        <dbReference type="SAM" id="Phobius"/>
    </source>
</evidence>
<dbReference type="InterPro" id="IPR003594">
    <property type="entry name" value="HATPase_dom"/>
</dbReference>
<dbReference type="Gene3D" id="1.10.287.130">
    <property type="match status" value="1"/>
</dbReference>
<evidence type="ECO:0000256" key="9">
    <source>
        <dbReference type="ARBA" id="ARBA00023012"/>
    </source>
</evidence>
<feature type="transmembrane region" description="Helical" evidence="11">
    <location>
        <begin position="24"/>
        <end position="50"/>
    </location>
</feature>
<dbReference type="CDD" id="cd00082">
    <property type="entry name" value="HisKA"/>
    <property type="match status" value="1"/>
</dbReference>
<dbReference type="Proteomes" id="UP001500483">
    <property type="component" value="Unassembled WGS sequence"/>
</dbReference>
<evidence type="ECO:0000256" key="4">
    <source>
        <dbReference type="ARBA" id="ARBA00022553"/>
    </source>
</evidence>
<comment type="subcellular location">
    <subcellularLocation>
        <location evidence="2">Cell membrane</location>
    </subcellularLocation>
</comment>
<dbReference type="InterPro" id="IPR036097">
    <property type="entry name" value="HisK_dim/P_sf"/>
</dbReference>
<evidence type="ECO:0000256" key="2">
    <source>
        <dbReference type="ARBA" id="ARBA00004236"/>
    </source>
</evidence>
<keyword evidence="8 11" id="KW-1133">Transmembrane helix</keyword>
<sequence length="462" mass="48981">MNWSPLRRLRTWWSRRTLRFRTSAVATAVALVGFGVLAHFGVGLMSWLLVESVDAELNGKVEVAARQVATGTPPREVAGGEVRVLDTSGVPVDSLPDPRLGRSNISELKSGEGVVEWSADGPARGLYRWVGTVVPDPAGDPRLVLGGAHLIGHSDTVRSAGRALALGSIIAAGAVGVATWLVVRRSLRPVERMRVAAVRLPEGRRLPVPAADDELRALAEALNEMLARRDGDTEWLRRFTGDAAHELRNPVASIRAQAEVAVVHPDPELAQETLQDIAAEAQRMSELVDGLLALARAESGSQPPQQPIELGSAVRAAADRANLRGGRPRVQVTAPTGSVVILAGAAEVATVLDNVIGNALRHARALVRVSLLPAAESVRLVVDDDGPGIPAEHRTRVFDRFHRVQPDRARRTGGAGLGLALVAEAVRGRGGSVHAAESPEGGARIEIRWPLPGPLRPAPRGG</sequence>
<evidence type="ECO:0000259" key="13">
    <source>
        <dbReference type="PROSITE" id="PS50885"/>
    </source>
</evidence>
<keyword evidence="7" id="KW-0418">Kinase</keyword>
<dbReference type="InterPro" id="IPR050428">
    <property type="entry name" value="TCS_sensor_his_kinase"/>
</dbReference>
<dbReference type="Gene3D" id="6.10.340.10">
    <property type="match status" value="1"/>
</dbReference>
<keyword evidence="5" id="KW-0808">Transferase</keyword>
<organism evidence="14 15">
    <name type="scientific">Saccharopolyspora gregorii</name>
    <dbReference type="NCBI Taxonomy" id="33914"/>
    <lineage>
        <taxon>Bacteria</taxon>
        <taxon>Bacillati</taxon>
        <taxon>Actinomycetota</taxon>
        <taxon>Actinomycetes</taxon>
        <taxon>Pseudonocardiales</taxon>
        <taxon>Pseudonocardiaceae</taxon>
        <taxon>Saccharopolyspora</taxon>
    </lineage>
</organism>
<dbReference type="SMART" id="SM00388">
    <property type="entry name" value="HisKA"/>
    <property type="match status" value="1"/>
</dbReference>
<dbReference type="Gene3D" id="3.30.565.10">
    <property type="entry name" value="Histidine kinase-like ATPase, C-terminal domain"/>
    <property type="match status" value="1"/>
</dbReference>
<keyword evidence="14" id="KW-0067">ATP-binding</keyword>
<accession>A0ABP6S1V6</accession>
<dbReference type="PRINTS" id="PR00344">
    <property type="entry name" value="BCTRLSENSOR"/>
</dbReference>
<protein>
    <recommendedName>
        <fullName evidence="3">histidine kinase</fullName>
        <ecNumber evidence="3">2.7.13.3</ecNumber>
    </recommendedName>
</protein>
<evidence type="ECO:0000256" key="1">
    <source>
        <dbReference type="ARBA" id="ARBA00000085"/>
    </source>
</evidence>